<evidence type="ECO:0000313" key="2">
    <source>
        <dbReference type="Proteomes" id="UP001165960"/>
    </source>
</evidence>
<protein>
    <submittedName>
        <fullName evidence="1">Uncharacterized protein</fullName>
    </submittedName>
</protein>
<evidence type="ECO:0000313" key="1">
    <source>
        <dbReference type="EMBL" id="KAJ9051559.1"/>
    </source>
</evidence>
<dbReference type="EMBL" id="QTSX02007108">
    <property type="protein sequence ID" value="KAJ9051559.1"/>
    <property type="molecule type" value="Genomic_DNA"/>
</dbReference>
<gene>
    <name evidence="1" type="ORF">DSO57_1003498</name>
</gene>
<reference evidence="1" key="1">
    <citation type="submission" date="2022-04" db="EMBL/GenBank/DDBJ databases">
        <title>Genome of the entomopathogenic fungus Entomophthora muscae.</title>
        <authorList>
            <person name="Elya C."/>
            <person name="Lovett B.R."/>
            <person name="Lee E."/>
            <person name="Macias A.M."/>
            <person name="Hajek A.E."/>
            <person name="De Bivort B.L."/>
            <person name="Kasson M.T."/>
            <person name="De Fine Licht H.H."/>
            <person name="Stajich J.E."/>
        </authorList>
    </citation>
    <scope>NUCLEOTIDE SEQUENCE</scope>
    <source>
        <strain evidence="1">Berkeley</strain>
    </source>
</reference>
<proteinExistence type="predicted"/>
<accession>A0ACC2RNB0</accession>
<organism evidence="1 2">
    <name type="scientific">Entomophthora muscae</name>
    <dbReference type="NCBI Taxonomy" id="34485"/>
    <lineage>
        <taxon>Eukaryota</taxon>
        <taxon>Fungi</taxon>
        <taxon>Fungi incertae sedis</taxon>
        <taxon>Zoopagomycota</taxon>
        <taxon>Entomophthoromycotina</taxon>
        <taxon>Entomophthoromycetes</taxon>
        <taxon>Entomophthorales</taxon>
        <taxon>Entomophthoraceae</taxon>
        <taxon>Entomophthora</taxon>
    </lineage>
</organism>
<dbReference type="Proteomes" id="UP001165960">
    <property type="component" value="Unassembled WGS sequence"/>
</dbReference>
<comment type="caution">
    <text evidence="1">The sequence shown here is derived from an EMBL/GenBank/DDBJ whole genome shotgun (WGS) entry which is preliminary data.</text>
</comment>
<keyword evidence="2" id="KW-1185">Reference proteome</keyword>
<sequence length="129" mass="14158">MSLSSAAYCVFELSNSVQTAFDILSQEILVALEQGEAVYCLGQENPSANTSAPWVAIEDTFPNLGLENKTISYHASDSLEQVLDLYGKLAINVVCLDKQSKKNYHQIGSDLQVQPIAKVMELVCKKDMV</sequence>
<name>A0ACC2RNB0_9FUNG</name>